<dbReference type="Pfam" id="PF20924">
    <property type="entry name" value="RLIP76_Ral-bd"/>
    <property type="match status" value="1"/>
</dbReference>
<evidence type="ECO:0000256" key="1">
    <source>
        <dbReference type="ARBA" id="ARBA00022468"/>
    </source>
</evidence>
<dbReference type="SMART" id="SM00324">
    <property type="entry name" value="RhoGAP"/>
    <property type="match status" value="1"/>
</dbReference>
<keyword evidence="2" id="KW-0175">Coiled coil</keyword>
<dbReference type="InterPro" id="IPR000198">
    <property type="entry name" value="RhoGAP_dom"/>
</dbReference>
<feature type="region of interest" description="Disordered" evidence="3">
    <location>
        <begin position="1"/>
        <end position="164"/>
    </location>
</feature>
<evidence type="ECO:0000313" key="5">
    <source>
        <dbReference type="EMBL" id="SPP83848.1"/>
    </source>
</evidence>
<evidence type="ECO:0000256" key="3">
    <source>
        <dbReference type="SAM" id="MobiDB-lite"/>
    </source>
</evidence>
<dbReference type="Gene3D" id="1.10.555.10">
    <property type="entry name" value="Rho GTPase activation protein"/>
    <property type="match status" value="1"/>
</dbReference>
<evidence type="ECO:0000313" key="6">
    <source>
        <dbReference type="Proteomes" id="UP000268350"/>
    </source>
</evidence>
<feature type="coiled-coil region" evidence="2">
    <location>
        <begin position="536"/>
        <end position="563"/>
    </location>
</feature>
<accession>A0A3B0KJB0</accession>
<keyword evidence="1" id="KW-0343">GTPase activation</keyword>
<dbReference type="InterPro" id="IPR039767">
    <property type="entry name" value="RALBP1"/>
</dbReference>
<feature type="compositionally biased region" description="Basic and acidic residues" evidence="3">
    <location>
        <begin position="20"/>
        <end position="60"/>
    </location>
</feature>
<dbReference type="GO" id="GO:0031267">
    <property type="term" value="F:small GTPase binding"/>
    <property type="evidence" value="ECO:0007669"/>
    <property type="project" value="InterPro"/>
</dbReference>
<dbReference type="EMBL" id="OUUW01000008">
    <property type="protein sequence ID" value="SPP83848.1"/>
    <property type="molecule type" value="Genomic_DNA"/>
</dbReference>
<feature type="coiled-coil region" evidence="2">
    <location>
        <begin position="589"/>
        <end position="623"/>
    </location>
</feature>
<feature type="region of interest" description="Disordered" evidence="3">
    <location>
        <begin position="430"/>
        <end position="492"/>
    </location>
</feature>
<dbReference type="GO" id="GO:0007264">
    <property type="term" value="P:small GTPase-mediated signal transduction"/>
    <property type="evidence" value="ECO:0007669"/>
    <property type="project" value="InterPro"/>
</dbReference>
<dbReference type="PROSITE" id="PS50238">
    <property type="entry name" value="RHOGAP"/>
    <property type="match status" value="1"/>
</dbReference>
<dbReference type="AlphaFoldDB" id="A0A3B0KJB0"/>
<protein>
    <submittedName>
        <fullName evidence="5">Blast:RalA-binding protein 1</fullName>
    </submittedName>
</protein>
<name>A0A3B0KJB0_DROGU</name>
<dbReference type="InterPro" id="IPR049041">
    <property type="entry name" value="RalBP1-like_Ral-bd"/>
</dbReference>
<dbReference type="Gene3D" id="1.20.58.90">
    <property type="match status" value="1"/>
</dbReference>
<gene>
    <name evidence="5" type="ORF">DGUA_6G016332</name>
</gene>
<dbReference type="Proteomes" id="UP000268350">
    <property type="component" value="Unassembled WGS sequence"/>
</dbReference>
<evidence type="ECO:0000256" key="2">
    <source>
        <dbReference type="SAM" id="Coils"/>
    </source>
</evidence>
<keyword evidence="6" id="KW-1185">Reference proteome</keyword>
<dbReference type="PANTHER" id="PTHR12783">
    <property type="entry name" value="RALA BINDING PROTEIN 1 RALBP1"/>
    <property type="match status" value="1"/>
</dbReference>
<dbReference type="OrthoDB" id="10033734at2759"/>
<dbReference type="GO" id="GO:0005096">
    <property type="term" value="F:GTPase activator activity"/>
    <property type="evidence" value="ECO:0007669"/>
    <property type="project" value="UniProtKB-KW"/>
</dbReference>
<dbReference type="STRING" id="7266.A0A3B0KJB0"/>
<feature type="compositionally biased region" description="Basic and acidic residues" evidence="3">
    <location>
        <begin position="94"/>
        <end position="137"/>
    </location>
</feature>
<reference evidence="6" key="1">
    <citation type="submission" date="2018-01" db="EMBL/GenBank/DDBJ databases">
        <authorList>
            <person name="Alioto T."/>
            <person name="Alioto T."/>
        </authorList>
    </citation>
    <scope>NUCLEOTIDE SEQUENCE [LARGE SCALE GENOMIC DNA]</scope>
</reference>
<dbReference type="OMA" id="YDFEDVA"/>
<dbReference type="PANTHER" id="PTHR12783:SF5">
    <property type="entry name" value="RALA-BINDING PROTEIN 1"/>
    <property type="match status" value="1"/>
</dbReference>
<dbReference type="Pfam" id="PF00620">
    <property type="entry name" value="RhoGAP"/>
    <property type="match status" value="1"/>
</dbReference>
<feature type="compositionally biased region" description="Basic and acidic residues" evidence="3">
    <location>
        <begin position="1"/>
        <end position="11"/>
    </location>
</feature>
<dbReference type="InterPro" id="IPR008936">
    <property type="entry name" value="Rho_GTPase_activation_prot"/>
</dbReference>
<organism evidence="5 6">
    <name type="scientific">Drosophila guanche</name>
    <name type="common">Fruit fly</name>
    <dbReference type="NCBI Taxonomy" id="7266"/>
    <lineage>
        <taxon>Eukaryota</taxon>
        <taxon>Metazoa</taxon>
        <taxon>Ecdysozoa</taxon>
        <taxon>Arthropoda</taxon>
        <taxon>Hexapoda</taxon>
        <taxon>Insecta</taxon>
        <taxon>Pterygota</taxon>
        <taxon>Neoptera</taxon>
        <taxon>Endopterygota</taxon>
        <taxon>Diptera</taxon>
        <taxon>Brachycera</taxon>
        <taxon>Muscomorpha</taxon>
        <taxon>Ephydroidea</taxon>
        <taxon>Drosophilidae</taxon>
        <taxon>Drosophila</taxon>
        <taxon>Sophophora</taxon>
    </lineage>
</organism>
<proteinExistence type="predicted"/>
<feature type="domain" description="Rho-GAP" evidence="4">
    <location>
        <begin position="176"/>
        <end position="363"/>
    </location>
</feature>
<dbReference type="SUPFAM" id="SSF48350">
    <property type="entry name" value="GTPase activation domain, GAP"/>
    <property type="match status" value="1"/>
</dbReference>
<evidence type="ECO:0000259" key="4">
    <source>
        <dbReference type="PROSITE" id="PS50238"/>
    </source>
</evidence>
<feature type="compositionally biased region" description="Basic residues" evidence="3">
    <location>
        <begin position="138"/>
        <end position="150"/>
    </location>
</feature>
<sequence length="636" mass="73545">MEFDSPEEKEFPGLYAAEAADSKSKKSKEESDFDEDHEHNKMDLLIGKRKDKKDKGKDRGYAALEGESSPEEELETKSPSKSKKSKTFKFVSSKSKEKREKSRDKEKSVEEPAHKAKDTDKDKDKERERHDEKELKKKDKKKDKKDKKSKQLSQQQDEDAEEEDLAMGYPVFGVSVSLATERSRCHDGTDLPMVVRDCIDYLQEQTRNFLIYKVEPLRAELLHLKRLYNHREHDAAMALFTVPLACSLLKLFLRDLPEPMLTTDLMYDFEDVARNRRGKEQRIGLQQLMEQVPKCNRTLVGWVMLHLYAVTDQERYNKLNHESIAVLLSPTLQMSVPLMVALLRHCRTIFADIQLIQYVPPLTAASQLPEDPEDIQMELRKQDSLLTQIHSEMNAGFITKNREEQLWEVQRIITQLKRKLRSFEKKQEKSIEELDVSSTQPVPAPPVAVPVCEDTTDASQPPAAPTSEVTNAEEHKSGRRASSSSPVTHSIDVSDCIQVHRNEEEEPSSHSPPLYTVDGEFGFVLLPESNPHREELLRLQIEYDELVALQNELKARIKTERNEVYRLNRLCEQQLLKHQSAAGSQPPKEAEYERIIEHYKRENALLEHKKQMLGKELKEERRACISLQVELRLQQF</sequence>